<proteinExistence type="predicted"/>
<sequence>MKQMSISCSLRKRQSWILRRGAVMPRVFRVATQKLIWEKISWHVATSYTSHFRPQRLCLEGCPVATFIMGKIILKYGTPCEIITDRDSGGNASKYVNAEHEKAFFQMSPLHTKCPNEGVLAFLLYSLAHVHEIETLLDVLLLYK</sequence>
<evidence type="ECO:0000313" key="1">
    <source>
        <dbReference type="EMBL" id="UYV60590.1"/>
    </source>
</evidence>
<keyword evidence="2" id="KW-1185">Reference proteome</keyword>
<reference evidence="1 2" key="1">
    <citation type="submission" date="2022-01" db="EMBL/GenBank/DDBJ databases">
        <title>A chromosomal length assembly of Cordylochernes scorpioides.</title>
        <authorList>
            <person name="Zeh D."/>
            <person name="Zeh J."/>
        </authorList>
    </citation>
    <scope>NUCLEOTIDE SEQUENCE [LARGE SCALE GENOMIC DNA]</scope>
    <source>
        <strain evidence="1">IN4F17</strain>
        <tissue evidence="1">Whole Body</tissue>
    </source>
</reference>
<gene>
    <name evidence="1" type="ORF">LAZ67_1001608</name>
</gene>
<accession>A0ABY6JY84</accession>
<evidence type="ECO:0000313" key="2">
    <source>
        <dbReference type="Proteomes" id="UP001235939"/>
    </source>
</evidence>
<organism evidence="1 2">
    <name type="scientific">Cordylochernes scorpioides</name>
    <dbReference type="NCBI Taxonomy" id="51811"/>
    <lineage>
        <taxon>Eukaryota</taxon>
        <taxon>Metazoa</taxon>
        <taxon>Ecdysozoa</taxon>
        <taxon>Arthropoda</taxon>
        <taxon>Chelicerata</taxon>
        <taxon>Arachnida</taxon>
        <taxon>Pseudoscorpiones</taxon>
        <taxon>Cheliferoidea</taxon>
        <taxon>Chernetidae</taxon>
        <taxon>Cordylochernes</taxon>
    </lineage>
</organism>
<dbReference type="EMBL" id="CP092863">
    <property type="protein sequence ID" value="UYV60590.1"/>
    <property type="molecule type" value="Genomic_DNA"/>
</dbReference>
<dbReference type="Proteomes" id="UP001235939">
    <property type="component" value="Chromosome 01"/>
</dbReference>
<name>A0ABY6JY84_9ARAC</name>
<protein>
    <submittedName>
        <fullName evidence="1">Uncharacterized protein</fullName>
    </submittedName>
</protein>